<accession>A0ABD3H6B0</accession>
<gene>
    <name evidence="2" type="ORF">R1sor_013357</name>
</gene>
<sequence>MRSESALQWRVHRHATEIGSQKAWMRFRDRDRHQSRDDKMSDTERQSGAAHLGGGETRTEDSQNWEEGITWDILAEEMAVLPIAEESHLTGDQDIREIELDLNKAAVKLGRMRKTAVILQALESTPSRDRVGGWVREYLVLRKGAQVCQVKALTKKEFLIVFKSAEDKALALTRPPCFLDGKIVRFVEWSNRNKEKILKAAMGRIA</sequence>
<feature type="region of interest" description="Disordered" evidence="1">
    <location>
        <begin position="25"/>
        <end position="63"/>
    </location>
</feature>
<proteinExistence type="predicted"/>
<evidence type="ECO:0008006" key="4">
    <source>
        <dbReference type="Google" id="ProtNLM"/>
    </source>
</evidence>
<feature type="compositionally biased region" description="Basic and acidic residues" evidence="1">
    <location>
        <begin position="26"/>
        <end position="45"/>
    </location>
</feature>
<evidence type="ECO:0000313" key="2">
    <source>
        <dbReference type="EMBL" id="KAL3687048.1"/>
    </source>
</evidence>
<dbReference type="EMBL" id="JBJQOH010000004">
    <property type="protein sequence ID" value="KAL3687048.1"/>
    <property type="molecule type" value="Genomic_DNA"/>
</dbReference>
<keyword evidence="3" id="KW-1185">Reference proteome</keyword>
<dbReference type="AlphaFoldDB" id="A0ABD3H6B0"/>
<reference evidence="2 3" key="1">
    <citation type="submission" date="2024-09" db="EMBL/GenBank/DDBJ databases">
        <title>Chromosome-scale assembly of Riccia sorocarpa.</title>
        <authorList>
            <person name="Paukszto L."/>
        </authorList>
    </citation>
    <scope>NUCLEOTIDE SEQUENCE [LARGE SCALE GENOMIC DNA]</scope>
    <source>
        <strain evidence="2">LP-2024</strain>
        <tissue evidence="2">Aerial parts of the thallus</tissue>
    </source>
</reference>
<organism evidence="2 3">
    <name type="scientific">Riccia sorocarpa</name>
    <dbReference type="NCBI Taxonomy" id="122646"/>
    <lineage>
        <taxon>Eukaryota</taxon>
        <taxon>Viridiplantae</taxon>
        <taxon>Streptophyta</taxon>
        <taxon>Embryophyta</taxon>
        <taxon>Marchantiophyta</taxon>
        <taxon>Marchantiopsida</taxon>
        <taxon>Marchantiidae</taxon>
        <taxon>Marchantiales</taxon>
        <taxon>Ricciaceae</taxon>
        <taxon>Riccia</taxon>
    </lineage>
</organism>
<protein>
    <recommendedName>
        <fullName evidence="4">DUF4283 domain-containing protein</fullName>
    </recommendedName>
</protein>
<evidence type="ECO:0000256" key="1">
    <source>
        <dbReference type="SAM" id="MobiDB-lite"/>
    </source>
</evidence>
<dbReference type="Proteomes" id="UP001633002">
    <property type="component" value="Unassembled WGS sequence"/>
</dbReference>
<comment type="caution">
    <text evidence="2">The sequence shown here is derived from an EMBL/GenBank/DDBJ whole genome shotgun (WGS) entry which is preliminary data.</text>
</comment>
<name>A0ABD3H6B0_9MARC</name>
<evidence type="ECO:0000313" key="3">
    <source>
        <dbReference type="Proteomes" id="UP001633002"/>
    </source>
</evidence>